<dbReference type="InterPro" id="IPR039545">
    <property type="entry name" value="PGAP2"/>
</dbReference>
<feature type="transmembrane region" description="Helical" evidence="8">
    <location>
        <begin position="81"/>
        <end position="102"/>
    </location>
</feature>
<sequence length="221" mass="25733">MPFFGMWLCAVLSASFSFEEVTESHFKVSNFIPSISAATGITPQLYFWRYAIGFHSAPRILLAAAYYQYYKMFTECLSYSFYYNLLTKMALLLNILDVITFLGVAFGLFIIFLFASSLYMLTVLTIHEILRKHNMLSSRVCYSRFNYIFLQLKHSYTMKFTFFISTLILIGILAYHFHAHRFLCRPNGEFHSVIAKNMSHFSFLIITQHLFNTPRQLSPAS</sequence>
<comment type="similarity">
    <text evidence="2">Belongs to the PGAP2 family.</text>
</comment>
<evidence type="ECO:0000256" key="6">
    <source>
        <dbReference type="ARBA" id="ARBA00023034"/>
    </source>
</evidence>
<keyword evidence="7 8" id="KW-0472">Membrane</keyword>
<evidence type="ECO:0000256" key="3">
    <source>
        <dbReference type="ARBA" id="ARBA00022502"/>
    </source>
</evidence>
<dbReference type="AlphaFoldDB" id="A0A3P8DB65"/>
<comment type="subcellular location">
    <subcellularLocation>
        <location evidence="1">Golgi apparatus membrane</location>
        <topology evidence="1">Multi-pass membrane protein</topology>
    </subcellularLocation>
</comment>
<evidence type="ECO:0000313" key="12">
    <source>
        <dbReference type="Proteomes" id="UP000272942"/>
    </source>
</evidence>
<evidence type="ECO:0000256" key="5">
    <source>
        <dbReference type="ARBA" id="ARBA00022989"/>
    </source>
</evidence>
<keyword evidence="3" id="KW-0337">GPI-anchor biosynthesis</keyword>
<feature type="transmembrane region" description="Helical" evidence="8">
    <location>
        <begin position="160"/>
        <end position="177"/>
    </location>
</feature>
<dbReference type="GO" id="GO:0000139">
    <property type="term" value="C:Golgi membrane"/>
    <property type="evidence" value="ECO:0007669"/>
    <property type="project" value="UniProtKB-SubCell"/>
</dbReference>
<feature type="transmembrane region" description="Helical" evidence="8">
    <location>
        <begin position="47"/>
        <end position="69"/>
    </location>
</feature>
<evidence type="ECO:0000256" key="1">
    <source>
        <dbReference type="ARBA" id="ARBA00004653"/>
    </source>
</evidence>
<reference evidence="11 12" key="1">
    <citation type="submission" date="2018-11" db="EMBL/GenBank/DDBJ databases">
        <authorList>
            <consortium name="Pathogen Informatics"/>
        </authorList>
    </citation>
    <scope>NUCLEOTIDE SEQUENCE [LARGE SCALE GENOMIC DNA]</scope>
    <source>
        <strain evidence="11 12">Egypt</strain>
    </source>
</reference>
<evidence type="ECO:0000256" key="2">
    <source>
        <dbReference type="ARBA" id="ARBA00007414"/>
    </source>
</evidence>
<organism evidence="11 12">
    <name type="scientific">Echinostoma caproni</name>
    <dbReference type="NCBI Taxonomy" id="27848"/>
    <lineage>
        <taxon>Eukaryota</taxon>
        <taxon>Metazoa</taxon>
        <taxon>Spiralia</taxon>
        <taxon>Lophotrochozoa</taxon>
        <taxon>Platyhelminthes</taxon>
        <taxon>Trematoda</taxon>
        <taxon>Digenea</taxon>
        <taxon>Plagiorchiida</taxon>
        <taxon>Echinostomata</taxon>
        <taxon>Echinostomatoidea</taxon>
        <taxon>Echinostomatidae</taxon>
        <taxon>Echinostoma</taxon>
    </lineage>
</organism>
<feature type="chain" id="PRO_5018329465" description="CWH43-like N-terminal domain-containing protein" evidence="9">
    <location>
        <begin position="18"/>
        <end position="221"/>
    </location>
</feature>
<feature type="domain" description="CWH43-like N-terminal" evidence="10">
    <location>
        <begin position="1"/>
        <end position="194"/>
    </location>
</feature>
<keyword evidence="9" id="KW-0732">Signal</keyword>
<proteinExistence type="inferred from homology"/>
<keyword evidence="6" id="KW-0333">Golgi apparatus</keyword>
<dbReference type="GO" id="GO:0006506">
    <property type="term" value="P:GPI anchor biosynthetic process"/>
    <property type="evidence" value="ECO:0007669"/>
    <property type="project" value="UniProtKB-KW"/>
</dbReference>
<name>A0A3P8DB65_9TREM</name>
<keyword evidence="5 8" id="KW-1133">Transmembrane helix</keyword>
<evidence type="ECO:0000256" key="4">
    <source>
        <dbReference type="ARBA" id="ARBA00022692"/>
    </source>
</evidence>
<accession>A0A3P8DB65</accession>
<dbReference type="Proteomes" id="UP000272942">
    <property type="component" value="Unassembled WGS sequence"/>
</dbReference>
<dbReference type="Pfam" id="PF10277">
    <property type="entry name" value="Frag1"/>
    <property type="match status" value="1"/>
</dbReference>
<evidence type="ECO:0000256" key="7">
    <source>
        <dbReference type="ARBA" id="ARBA00023136"/>
    </source>
</evidence>
<dbReference type="InterPro" id="IPR019402">
    <property type="entry name" value="CWH43_N"/>
</dbReference>
<keyword evidence="4 8" id="KW-0812">Transmembrane</keyword>
<evidence type="ECO:0000313" key="11">
    <source>
        <dbReference type="EMBL" id="VDP41021.1"/>
    </source>
</evidence>
<feature type="signal peptide" evidence="9">
    <location>
        <begin position="1"/>
        <end position="17"/>
    </location>
</feature>
<dbReference type="GO" id="GO:0005789">
    <property type="term" value="C:endoplasmic reticulum membrane"/>
    <property type="evidence" value="ECO:0007669"/>
    <property type="project" value="TreeGrafter"/>
</dbReference>
<keyword evidence="12" id="KW-1185">Reference proteome</keyword>
<dbReference type="PANTHER" id="PTHR12892">
    <property type="entry name" value="FGF RECEPTOR ACTIVATING PROTEIN 1"/>
    <property type="match status" value="1"/>
</dbReference>
<dbReference type="EMBL" id="UZAN01010798">
    <property type="protein sequence ID" value="VDP41021.1"/>
    <property type="molecule type" value="Genomic_DNA"/>
</dbReference>
<gene>
    <name evidence="11" type="ORF">ECPE_LOCUS1550</name>
</gene>
<dbReference type="PANTHER" id="PTHR12892:SF11">
    <property type="entry name" value="POST-GPI ATTACHMENT TO PROTEINS FACTOR 2"/>
    <property type="match status" value="1"/>
</dbReference>
<dbReference type="OrthoDB" id="68581at2759"/>
<protein>
    <recommendedName>
        <fullName evidence="10">CWH43-like N-terminal domain-containing protein</fullName>
    </recommendedName>
</protein>
<evidence type="ECO:0000256" key="9">
    <source>
        <dbReference type="SAM" id="SignalP"/>
    </source>
</evidence>
<evidence type="ECO:0000256" key="8">
    <source>
        <dbReference type="SAM" id="Phobius"/>
    </source>
</evidence>
<evidence type="ECO:0000259" key="10">
    <source>
        <dbReference type="Pfam" id="PF10277"/>
    </source>
</evidence>